<dbReference type="EMBL" id="JACATZ010000003">
    <property type="protein sequence ID" value="NWJ48837.1"/>
    <property type="molecule type" value="Genomic_DNA"/>
</dbReference>
<evidence type="ECO:0000313" key="6">
    <source>
        <dbReference type="Proteomes" id="UP000521676"/>
    </source>
</evidence>
<evidence type="ECO:0000256" key="2">
    <source>
        <dbReference type="SAM" id="SignalP"/>
    </source>
</evidence>
<evidence type="ECO:0000313" key="4">
    <source>
        <dbReference type="EMBL" id="NWJ48837.1"/>
    </source>
</evidence>
<reference evidence="5" key="2">
    <citation type="journal article" date="2024" name="Nature">
        <title>Anoxygenic phototroph of the Chloroflexota uses a type I reaction centre.</title>
        <authorList>
            <person name="Tsuji J.M."/>
            <person name="Shaw N.A."/>
            <person name="Nagashima S."/>
            <person name="Venkiteswaran J.J."/>
            <person name="Schiff S.L."/>
            <person name="Watanabe T."/>
            <person name="Fukui M."/>
            <person name="Hanada S."/>
            <person name="Tank M."/>
            <person name="Neufeld J.D."/>
        </authorList>
    </citation>
    <scope>NUCLEOTIDE SEQUENCE</scope>
    <source>
        <strain evidence="5">L227-S17</strain>
    </source>
</reference>
<reference evidence="4 6" key="1">
    <citation type="submission" date="2020-06" db="EMBL/GenBank/DDBJ databases">
        <title>Anoxygenic phototrophic Chloroflexota member uses a Type I reaction center.</title>
        <authorList>
            <person name="Tsuji J.M."/>
            <person name="Shaw N.A."/>
            <person name="Nagashima S."/>
            <person name="Venkiteswaran J."/>
            <person name="Schiff S.L."/>
            <person name="Hanada S."/>
            <person name="Tank M."/>
            <person name="Neufeld J.D."/>
        </authorList>
    </citation>
    <scope>NUCLEOTIDE SEQUENCE [LARGE SCALE GENOMIC DNA]</scope>
    <source>
        <strain evidence="4">L227-S17</strain>
    </source>
</reference>
<dbReference type="Gene3D" id="3.90.70.10">
    <property type="entry name" value="Cysteine proteinases"/>
    <property type="match status" value="1"/>
</dbReference>
<evidence type="ECO:0000313" key="7">
    <source>
        <dbReference type="Proteomes" id="UP001431572"/>
    </source>
</evidence>
<keyword evidence="2" id="KW-0732">Signal</keyword>
<gene>
    <name evidence="4" type="ORF">HXX08_23505</name>
    <name evidence="5" type="ORF">OZ401_004386</name>
</gene>
<dbReference type="InterPro" id="IPR038765">
    <property type="entry name" value="Papain-like_cys_pep_sf"/>
</dbReference>
<feature type="chain" id="PRO_5035894994" evidence="2">
    <location>
        <begin position="24"/>
        <end position="468"/>
    </location>
</feature>
<dbReference type="Gene3D" id="2.60.40.10">
    <property type="entry name" value="Immunoglobulins"/>
    <property type="match status" value="1"/>
</dbReference>
<evidence type="ECO:0000259" key="3">
    <source>
        <dbReference type="Pfam" id="PF13529"/>
    </source>
</evidence>
<dbReference type="Pfam" id="PF13529">
    <property type="entry name" value="Peptidase_C39_2"/>
    <property type="match status" value="1"/>
</dbReference>
<dbReference type="RefSeq" id="WP_341470674.1">
    <property type="nucleotide sequence ID" value="NZ_CP128400.1"/>
</dbReference>
<dbReference type="InterPro" id="IPR013783">
    <property type="entry name" value="Ig-like_fold"/>
</dbReference>
<accession>A0A8T7M9K9</accession>
<dbReference type="SUPFAM" id="SSF54001">
    <property type="entry name" value="Cysteine proteinases"/>
    <property type="match status" value="1"/>
</dbReference>
<keyword evidence="7" id="KW-1185">Reference proteome</keyword>
<feature type="signal peptide" evidence="2">
    <location>
        <begin position="1"/>
        <end position="23"/>
    </location>
</feature>
<name>A0A8T7M9K9_9CHLR</name>
<organism evidence="4 6">
    <name type="scientific">Candidatus Chlorohelix allophototropha</name>
    <dbReference type="NCBI Taxonomy" id="3003348"/>
    <lineage>
        <taxon>Bacteria</taxon>
        <taxon>Bacillati</taxon>
        <taxon>Chloroflexota</taxon>
        <taxon>Chloroflexia</taxon>
        <taxon>Candidatus Chloroheliales</taxon>
        <taxon>Candidatus Chloroheliaceae</taxon>
        <taxon>Candidatus Chlorohelix</taxon>
    </lineage>
</organism>
<feature type="domain" description="Peptidase C39-like" evidence="3">
    <location>
        <begin position="295"/>
        <end position="420"/>
    </location>
</feature>
<sequence length="468" mass="49099">MKRIFILLGIALFLSIIPATSVAAASSPWISSVGCPSSADQWQSFNCNPSISGTVTSRSWSAPGGSPSSGSGSSFSTSFNSTGTKTITLRACNGSLCMSKALNVTIYSLNWSVSLSASKTNPQANESVTLTANVNYDVGPTAYGTQIYNASNGAVVVNCSSGRSCSAQVSASGVGYAYRARIGMFNGSATQTTSNTVTINWSAPPPTLNALGCPTSASQGQSFSCNPSTSGNITSRAWSASGGNPSSGSGSSFTTNFNSSGTKTISLTVCNGSVCINRSQSVTINYSSQTKTLTTVPYVNQITAQGKLVNGLWYLCGPSSTAMILGYYGKSSNPTYDAGNSLKSIYDTTNGTRWDLMSKALRDRGVQNSGALGTLTFDQIVAEIDANHPVIYGVWYSGGGHVSVIVGYDKTDKTIIVNDPFGAWGWWSNSSLINTLTVNKGKNQKYYYDRLLNGSAGARFGNMMKTWM</sequence>
<dbReference type="CDD" id="cd00146">
    <property type="entry name" value="PKD"/>
    <property type="match status" value="1"/>
</dbReference>
<protein>
    <submittedName>
        <fullName evidence="4">C39 family peptidase</fullName>
    </submittedName>
</protein>
<evidence type="ECO:0000313" key="5">
    <source>
        <dbReference type="EMBL" id="WJW68769.1"/>
    </source>
</evidence>
<dbReference type="AlphaFoldDB" id="A0A8T7M9K9"/>
<dbReference type="SUPFAM" id="SSF49299">
    <property type="entry name" value="PKD domain"/>
    <property type="match status" value="2"/>
</dbReference>
<dbReference type="PROSITE" id="PS51257">
    <property type="entry name" value="PROKAR_LIPOPROTEIN"/>
    <property type="match status" value="1"/>
</dbReference>
<feature type="region of interest" description="Disordered" evidence="1">
    <location>
        <begin position="58"/>
        <end position="77"/>
    </location>
</feature>
<dbReference type="Proteomes" id="UP000521676">
    <property type="component" value="Unassembled WGS sequence"/>
</dbReference>
<dbReference type="InterPro" id="IPR035986">
    <property type="entry name" value="PKD_dom_sf"/>
</dbReference>
<dbReference type="EMBL" id="CP128400">
    <property type="protein sequence ID" value="WJW68769.1"/>
    <property type="molecule type" value="Genomic_DNA"/>
</dbReference>
<evidence type="ECO:0000256" key="1">
    <source>
        <dbReference type="SAM" id="MobiDB-lite"/>
    </source>
</evidence>
<dbReference type="Proteomes" id="UP001431572">
    <property type="component" value="Chromosome 2"/>
</dbReference>
<proteinExistence type="predicted"/>
<dbReference type="InterPro" id="IPR039564">
    <property type="entry name" value="Peptidase_C39-like"/>
</dbReference>